<keyword evidence="3" id="KW-1185">Reference proteome</keyword>
<name>A0ABP0TF05_9BRYO</name>
<evidence type="ECO:0000313" key="3">
    <source>
        <dbReference type="Proteomes" id="UP001497512"/>
    </source>
</evidence>
<gene>
    <name evidence="2" type="ORF">CSSPTR1EN2_LOCUS2769</name>
</gene>
<dbReference type="EMBL" id="OZ019902">
    <property type="protein sequence ID" value="CAK9194925.1"/>
    <property type="molecule type" value="Genomic_DNA"/>
</dbReference>
<sequence>MSSNFLLLFFVLVASLASNQAPPAQQCLLDMFPTRLLSQIVLPNVVIRKFNLPPVTLHLQEVGWSNNFSNLKWLQAFLCGTVRGMWEGAHINSQMQLTSILDETWLGHVGCTSSINSGEASHLIPLLTVAAWLGANSKSHQGPQFTDSLHCDLFSFDSLLVVVNSSPDAYGCY</sequence>
<accession>A0ABP0TF05</accession>
<feature type="signal peptide" evidence="1">
    <location>
        <begin position="1"/>
        <end position="17"/>
    </location>
</feature>
<protein>
    <submittedName>
        <fullName evidence="2">Uncharacterized protein</fullName>
    </submittedName>
</protein>
<keyword evidence="1" id="KW-0732">Signal</keyword>
<proteinExistence type="predicted"/>
<evidence type="ECO:0000256" key="1">
    <source>
        <dbReference type="SAM" id="SignalP"/>
    </source>
</evidence>
<organism evidence="2 3">
    <name type="scientific">Sphagnum troendelagicum</name>
    <dbReference type="NCBI Taxonomy" id="128251"/>
    <lineage>
        <taxon>Eukaryota</taxon>
        <taxon>Viridiplantae</taxon>
        <taxon>Streptophyta</taxon>
        <taxon>Embryophyta</taxon>
        <taxon>Bryophyta</taxon>
        <taxon>Sphagnophytina</taxon>
        <taxon>Sphagnopsida</taxon>
        <taxon>Sphagnales</taxon>
        <taxon>Sphagnaceae</taxon>
        <taxon>Sphagnum</taxon>
    </lineage>
</organism>
<dbReference type="Proteomes" id="UP001497512">
    <property type="component" value="Chromosome 10"/>
</dbReference>
<feature type="chain" id="PRO_5047356809" evidence="1">
    <location>
        <begin position="18"/>
        <end position="173"/>
    </location>
</feature>
<evidence type="ECO:0000313" key="2">
    <source>
        <dbReference type="EMBL" id="CAK9194925.1"/>
    </source>
</evidence>
<reference evidence="2" key="1">
    <citation type="submission" date="2024-02" db="EMBL/GenBank/DDBJ databases">
        <authorList>
            <consortium name="ELIXIR-Norway"/>
            <consortium name="Elixir Norway"/>
        </authorList>
    </citation>
    <scope>NUCLEOTIDE SEQUENCE</scope>
</reference>